<dbReference type="Gene3D" id="3.40.920.10">
    <property type="entry name" value="Pyruvate-ferredoxin oxidoreductase, PFOR, domain III"/>
    <property type="match status" value="1"/>
</dbReference>
<sequence length="497" mass="54240">MIVGSSKTRSILIAALGGEGGGVLSDWTIEAIRSAGFLVQGTSIPGVAQRTGATTYYIEYLPVPKEELGEERPVFALTPIPGRVDVMMASELIEAARAAEGGYVSPDRTTLIASNHRVYATTEKISMLDGRFDSQAALNAIHAAARRPLVFDMQSAALEAGTVINAVILGTLAGSNALGIDPELFEAAIKKSGKSVAASLKGYRYGFDAARGTLPAPPSPALSTTTVTRFVDAEFPVEARHIVETGYKRCLDYQDTAYAYLYLQRVRGVLATDRQVRGADQGWKLTLEAARLLALRMTYEDVIRVADLKTRADRFATVRRETRVKAGEGLRIIEYFKPGPEEICALLPPAASNALLRWLRKRGLEHRFNIALHVRSDTISGYLLMRLLARARVLRRRSWRFAQEEALTTRWLTAVKNAALLDYAFAIEVAECADLVKGYSGTYRRGVRSFDLIFAKLIDPAIRQVREATTAVRGARAAANADPEGDALDNFLLAASS</sequence>
<dbReference type="PANTHER" id="PTHR43854:SF1">
    <property type="entry name" value="INDOLEPYRUVATE OXIDOREDUCTASE SUBUNIT IORB"/>
    <property type="match status" value="1"/>
</dbReference>
<name>A0A844SG28_9BRAD</name>
<dbReference type="Pfam" id="PF01558">
    <property type="entry name" value="POR"/>
    <property type="match status" value="1"/>
</dbReference>
<dbReference type="InterPro" id="IPR002869">
    <property type="entry name" value="Pyrv_flavodox_OxRed_cen"/>
</dbReference>
<dbReference type="RefSeq" id="WP_157341807.1">
    <property type="nucleotide sequence ID" value="NZ_WQNF01000003.1"/>
</dbReference>
<keyword evidence="5" id="KW-1185">Reference proteome</keyword>
<dbReference type="InterPro" id="IPR019752">
    <property type="entry name" value="Pyrv/ketoisovalerate_OxRed_cat"/>
</dbReference>
<dbReference type="EMBL" id="WQNF01000003">
    <property type="protein sequence ID" value="MVT64697.1"/>
    <property type="molecule type" value="Genomic_DNA"/>
</dbReference>
<dbReference type="AlphaFoldDB" id="A0A844SG28"/>
<keyword evidence="4" id="KW-0670">Pyruvate</keyword>
<evidence type="ECO:0000259" key="3">
    <source>
        <dbReference type="Pfam" id="PF20169"/>
    </source>
</evidence>
<gene>
    <name evidence="4" type="ORF">GPL21_06165</name>
</gene>
<proteinExistence type="predicted"/>
<dbReference type="PANTHER" id="PTHR43854">
    <property type="entry name" value="INDOLEPYRUVATE OXIDOREDUCTASE SUBUNIT IORB"/>
    <property type="match status" value="1"/>
</dbReference>
<dbReference type="InterPro" id="IPR052198">
    <property type="entry name" value="IorB_Oxidoreductase"/>
</dbReference>
<feature type="domain" description="Pyruvate/ketoisovalerate oxidoreductase catalytic" evidence="2">
    <location>
        <begin position="17"/>
        <end position="198"/>
    </location>
</feature>
<dbReference type="NCBIfam" id="NF006179">
    <property type="entry name" value="PRK08312.1"/>
    <property type="match status" value="1"/>
</dbReference>
<dbReference type="InterPro" id="IPR046667">
    <property type="entry name" value="DUF6537"/>
</dbReference>
<evidence type="ECO:0000313" key="4">
    <source>
        <dbReference type="EMBL" id="MVT64697.1"/>
    </source>
</evidence>
<evidence type="ECO:0000313" key="5">
    <source>
        <dbReference type="Proteomes" id="UP000436468"/>
    </source>
</evidence>
<evidence type="ECO:0000259" key="2">
    <source>
        <dbReference type="Pfam" id="PF01558"/>
    </source>
</evidence>
<accession>A0A844SG28</accession>
<dbReference type="Proteomes" id="UP000436468">
    <property type="component" value="Unassembled WGS sequence"/>
</dbReference>
<dbReference type="Pfam" id="PF20169">
    <property type="entry name" value="DUF6537"/>
    <property type="match status" value="1"/>
</dbReference>
<reference evidence="4 5" key="1">
    <citation type="submission" date="2019-12" db="EMBL/GenBank/DDBJ databases">
        <title>Draft genome sequences Bradyrhizobium cajani AMBPC1010, Bradyrhizobium pachyrhizi AMBPC1040 and Bradyrhizobium yuanmingense ALSPC3051, three plant growth promoting strains isolated from nodules of Cajanus cajan L. in Dominican Republic.</title>
        <authorList>
            <person name="Flores-Felix J.D."/>
            <person name="Araujo J."/>
            <person name="Diaz-Alcantara C."/>
            <person name="Gonzalez-Andres F."/>
            <person name="Velazquez E."/>
        </authorList>
    </citation>
    <scope>NUCLEOTIDE SEQUENCE [LARGE SCALE GENOMIC DNA]</scope>
    <source>
        <strain evidence="4 5">1040</strain>
    </source>
</reference>
<organism evidence="4 5">
    <name type="scientific">Bradyrhizobium pachyrhizi</name>
    <dbReference type="NCBI Taxonomy" id="280333"/>
    <lineage>
        <taxon>Bacteria</taxon>
        <taxon>Pseudomonadati</taxon>
        <taxon>Pseudomonadota</taxon>
        <taxon>Alphaproteobacteria</taxon>
        <taxon>Hyphomicrobiales</taxon>
        <taxon>Nitrobacteraceae</taxon>
        <taxon>Bradyrhizobium</taxon>
    </lineage>
</organism>
<comment type="caution">
    <text evidence="4">The sequence shown here is derived from an EMBL/GenBank/DDBJ whole genome shotgun (WGS) entry which is preliminary data.</text>
</comment>
<keyword evidence="1" id="KW-0560">Oxidoreductase</keyword>
<evidence type="ECO:0000256" key="1">
    <source>
        <dbReference type="ARBA" id="ARBA00023002"/>
    </source>
</evidence>
<feature type="domain" description="DUF6537" evidence="3">
    <location>
        <begin position="240"/>
        <end position="454"/>
    </location>
</feature>
<dbReference type="GO" id="GO:0016903">
    <property type="term" value="F:oxidoreductase activity, acting on the aldehyde or oxo group of donors"/>
    <property type="evidence" value="ECO:0007669"/>
    <property type="project" value="InterPro"/>
</dbReference>
<protein>
    <submittedName>
        <fullName evidence="4">Indolepyruvate oxidoreductase subunit beta family protein</fullName>
    </submittedName>
</protein>